<protein>
    <submittedName>
        <fullName evidence="1">Uncharacterized protein</fullName>
    </submittedName>
</protein>
<reference evidence="1 2" key="2">
    <citation type="journal article" date="2019" name="G3 (Bethesda)">
        <title>Hybrid Assembly of the Genome of the Entomopathogenic Nematode Steinernema carpocapsae Identifies the X-Chromosome.</title>
        <authorList>
            <person name="Serra L."/>
            <person name="Macchietto M."/>
            <person name="Macias-Munoz A."/>
            <person name="McGill C.J."/>
            <person name="Rodriguez I.M."/>
            <person name="Rodriguez B."/>
            <person name="Murad R."/>
            <person name="Mortazavi A."/>
        </authorList>
    </citation>
    <scope>NUCLEOTIDE SEQUENCE [LARGE SCALE GENOMIC DNA]</scope>
    <source>
        <strain evidence="1 2">ALL</strain>
    </source>
</reference>
<evidence type="ECO:0000313" key="1">
    <source>
        <dbReference type="EMBL" id="TKR89385.1"/>
    </source>
</evidence>
<organism evidence="1 2">
    <name type="scientific">Steinernema carpocapsae</name>
    <name type="common">Entomopathogenic nematode</name>
    <dbReference type="NCBI Taxonomy" id="34508"/>
    <lineage>
        <taxon>Eukaryota</taxon>
        <taxon>Metazoa</taxon>
        <taxon>Ecdysozoa</taxon>
        <taxon>Nematoda</taxon>
        <taxon>Chromadorea</taxon>
        <taxon>Rhabditida</taxon>
        <taxon>Tylenchina</taxon>
        <taxon>Panagrolaimomorpha</taxon>
        <taxon>Strongyloidoidea</taxon>
        <taxon>Steinernematidae</taxon>
        <taxon>Steinernema</taxon>
    </lineage>
</organism>
<dbReference type="OrthoDB" id="8890589at2759"/>
<dbReference type="AlphaFoldDB" id="A0A4V6A553"/>
<name>A0A4V6A553_STECR</name>
<sequence length="75" mass="8057">MTNVSVLATATNPSTWASLSTSPASALSPKSTWISPLTSISVRRGKTLAWRLGRLTDASRLNRLLLDTFGKLICP</sequence>
<dbReference type="Proteomes" id="UP000298663">
    <property type="component" value="Unassembled WGS sequence"/>
</dbReference>
<comment type="caution">
    <text evidence="1">The sequence shown here is derived from an EMBL/GenBank/DDBJ whole genome shotgun (WGS) entry which is preliminary data.</text>
</comment>
<proteinExistence type="predicted"/>
<accession>A0A4V6A553</accession>
<gene>
    <name evidence="1" type="ORF">L596_013496</name>
</gene>
<evidence type="ECO:0000313" key="2">
    <source>
        <dbReference type="Proteomes" id="UP000298663"/>
    </source>
</evidence>
<keyword evidence="2" id="KW-1185">Reference proteome</keyword>
<dbReference type="EMBL" id="AZBU02000003">
    <property type="protein sequence ID" value="TKR89385.1"/>
    <property type="molecule type" value="Genomic_DNA"/>
</dbReference>
<reference evidence="1 2" key="1">
    <citation type="journal article" date="2015" name="Genome Biol.">
        <title>Comparative genomics of Steinernema reveals deeply conserved gene regulatory networks.</title>
        <authorList>
            <person name="Dillman A.R."/>
            <person name="Macchietto M."/>
            <person name="Porter C.F."/>
            <person name="Rogers A."/>
            <person name="Williams B."/>
            <person name="Antoshechkin I."/>
            <person name="Lee M.M."/>
            <person name="Goodwin Z."/>
            <person name="Lu X."/>
            <person name="Lewis E.E."/>
            <person name="Goodrich-Blair H."/>
            <person name="Stock S.P."/>
            <person name="Adams B.J."/>
            <person name="Sternberg P.W."/>
            <person name="Mortazavi A."/>
        </authorList>
    </citation>
    <scope>NUCLEOTIDE SEQUENCE [LARGE SCALE GENOMIC DNA]</scope>
    <source>
        <strain evidence="1 2">ALL</strain>
    </source>
</reference>